<feature type="transmembrane region" description="Helical" evidence="8">
    <location>
        <begin position="279"/>
        <end position="298"/>
    </location>
</feature>
<feature type="transmembrane region" description="Helical" evidence="8">
    <location>
        <begin position="130"/>
        <end position="150"/>
    </location>
</feature>
<feature type="transmembrane region" description="Helical" evidence="8">
    <location>
        <begin position="243"/>
        <end position="273"/>
    </location>
</feature>
<comment type="subcellular location">
    <subcellularLocation>
        <location evidence="1">Cell membrane</location>
        <topology evidence="1">Multi-pass membrane protein</topology>
    </subcellularLocation>
</comment>
<gene>
    <name evidence="9" type="ORF">ABIE21_002401</name>
</gene>
<dbReference type="InterPro" id="IPR002549">
    <property type="entry name" value="AI-2E-like"/>
</dbReference>
<evidence type="ECO:0000256" key="1">
    <source>
        <dbReference type="ARBA" id="ARBA00004651"/>
    </source>
</evidence>
<evidence type="ECO:0000313" key="9">
    <source>
        <dbReference type="EMBL" id="MET4582891.1"/>
    </source>
</evidence>
<evidence type="ECO:0000256" key="8">
    <source>
        <dbReference type="SAM" id="Phobius"/>
    </source>
</evidence>
<evidence type="ECO:0000256" key="3">
    <source>
        <dbReference type="ARBA" id="ARBA00022448"/>
    </source>
</evidence>
<reference evidence="9 10" key="1">
    <citation type="submission" date="2024-06" db="EMBL/GenBank/DDBJ databases">
        <title>Sorghum-associated microbial communities from plants grown in Nebraska, USA.</title>
        <authorList>
            <person name="Schachtman D."/>
        </authorList>
    </citation>
    <scope>NUCLEOTIDE SEQUENCE [LARGE SCALE GENOMIC DNA]</scope>
    <source>
        <strain evidence="9 10">2857</strain>
    </source>
</reference>
<feature type="transmembrane region" description="Helical" evidence="8">
    <location>
        <begin position="215"/>
        <end position="236"/>
    </location>
</feature>
<accession>A0ABV2QPA9</accession>
<feature type="transmembrane region" description="Helical" evidence="8">
    <location>
        <begin position="41"/>
        <end position="59"/>
    </location>
</feature>
<evidence type="ECO:0000256" key="7">
    <source>
        <dbReference type="ARBA" id="ARBA00023136"/>
    </source>
</evidence>
<protein>
    <submittedName>
        <fullName evidence="9">PurR-regulated permease PerM</fullName>
    </submittedName>
</protein>
<name>A0ABV2QPA9_9MICO</name>
<dbReference type="EMBL" id="JBEPSJ010000002">
    <property type="protein sequence ID" value="MET4582891.1"/>
    <property type="molecule type" value="Genomic_DNA"/>
</dbReference>
<evidence type="ECO:0000256" key="5">
    <source>
        <dbReference type="ARBA" id="ARBA00022692"/>
    </source>
</evidence>
<keyword evidence="6 8" id="KW-1133">Transmembrane helix</keyword>
<sequence length="354" mass="37537">MDRLATARLFNSGPFRFGFVTTLGVLLALVLGAAIGSIGYALTLIFFSLFVSLGLYPVVLKFESRGLSRTASVLIVMVCFLIVVALLVWMIVPVIFEQGGQLVKYLPNGIDQIEHQDWFISFNDFFGGSLLPFVATLQAAAADPAVWLAVSGGALRVGAGILNGTFGVLFVVALTLYFLGSIESMKAGLYSLVPASRKARFAELAEEIFDSVGKYLTGMFLLAVLNACFTFVLLTVMGVRYAAILAAFALPITFIPVVGSLISTALVTFVSLFTSPQTALVVLIVMLVYLQVEAYVLTPRIVGKAIRIPGSLVLIGAMVGASLLGLLGALVACPISASILLIVKKVVVPSQAAR</sequence>
<dbReference type="Pfam" id="PF01594">
    <property type="entry name" value="AI-2E_transport"/>
    <property type="match status" value="1"/>
</dbReference>
<comment type="similarity">
    <text evidence="2">Belongs to the autoinducer-2 exporter (AI-2E) (TC 2.A.86) family.</text>
</comment>
<evidence type="ECO:0000313" key="10">
    <source>
        <dbReference type="Proteomes" id="UP001549257"/>
    </source>
</evidence>
<keyword evidence="4" id="KW-1003">Cell membrane</keyword>
<dbReference type="RefSeq" id="WP_354025045.1">
    <property type="nucleotide sequence ID" value="NZ_JBEPSJ010000002.1"/>
</dbReference>
<dbReference type="PANTHER" id="PTHR21716:SF53">
    <property type="entry name" value="PERMEASE PERM-RELATED"/>
    <property type="match status" value="1"/>
</dbReference>
<evidence type="ECO:0000256" key="4">
    <source>
        <dbReference type="ARBA" id="ARBA00022475"/>
    </source>
</evidence>
<feature type="transmembrane region" description="Helical" evidence="8">
    <location>
        <begin position="157"/>
        <end position="179"/>
    </location>
</feature>
<keyword evidence="7 8" id="KW-0472">Membrane</keyword>
<comment type="caution">
    <text evidence="9">The sequence shown here is derived from an EMBL/GenBank/DDBJ whole genome shotgun (WGS) entry which is preliminary data.</text>
</comment>
<dbReference type="Proteomes" id="UP001549257">
    <property type="component" value="Unassembled WGS sequence"/>
</dbReference>
<feature type="transmembrane region" description="Helical" evidence="8">
    <location>
        <begin position="310"/>
        <end position="343"/>
    </location>
</feature>
<feature type="transmembrane region" description="Helical" evidence="8">
    <location>
        <begin position="15"/>
        <end position="35"/>
    </location>
</feature>
<evidence type="ECO:0000256" key="2">
    <source>
        <dbReference type="ARBA" id="ARBA00009773"/>
    </source>
</evidence>
<keyword evidence="3" id="KW-0813">Transport</keyword>
<organism evidence="9 10">
    <name type="scientific">Conyzicola nivalis</name>
    <dbReference type="NCBI Taxonomy" id="1477021"/>
    <lineage>
        <taxon>Bacteria</taxon>
        <taxon>Bacillati</taxon>
        <taxon>Actinomycetota</taxon>
        <taxon>Actinomycetes</taxon>
        <taxon>Micrococcales</taxon>
        <taxon>Microbacteriaceae</taxon>
        <taxon>Conyzicola</taxon>
    </lineage>
</organism>
<dbReference type="PANTHER" id="PTHR21716">
    <property type="entry name" value="TRANSMEMBRANE PROTEIN"/>
    <property type="match status" value="1"/>
</dbReference>
<evidence type="ECO:0000256" key="6">
    <source>
        <dbReference type="ARBA" id="ARBA00022989"/>
    </source>
</evidence>
<feature type="transmembrane region" description="Helical" evidence="8">
    <location>
        <begin position="71"/>
        <end position="96"/>
    </location>
</feature>
<proteinExistence type="inferred from homology"/>
<keyword evidence="10" id="KW-1185">Reference proteome</keyword>
<keyword evidence="5 8" id="KW-0812">Transmembrane</keyword>